<proteinExistence type="predicted"/>
<keyword evidence="2" id="KW-1185">Reference proteome</keyword>
<gene>
    <name evidence="1" type="ORF">Mal4_43820</name>
</gene>
<sequence>MTVRSGGLRCSGVADIRACMMLRWSDPGAHAPDSPGAMLALFEASKPFARRWGRRCASTTSDPLSLGRRLQFLRWGRHSCLPSAPSRSRLVFTLRARLWRCRHSLRTHRSRLAALAASLRSDRQPPAPCGAQMLSASLAVRTGGASRLWHPIGGVGLAIAGRRTSDVGRINPALQGSLQPRPPVTWAANEFRWGGRSCLPSASFSRASPLKSRA</sequence>
<dbReference type="EMBL" id="CP036275">
    <property type="protein sequence ID" value="QDU40028.1"/>
    <property type="molecule type" value="Genomic_DNA"/>
</dbReference>
<accession>A0A517ZC21</accession>
<dbReference type="Proteomes" id="UP000320496">
    <property type="component" value="Chromosome"/>
</dbReference>
<evidence type="ECO:0000313" key="2">
    <source>
        <dbReference type="Proteomes" id="UP000320496"/>
    </source>
</evidence>
<reference evidence="1 2" key="1">
    <citation type="submission" date="2019-02" db="EMBL/GenBank/DDBJ databases">
        <title>Deep-cultivation of Planctomycetes and their phenomic and genomic characterization uncovers novel biology.</title>
        <authorList>
            <person name="Wiegand S."/>
            <person name="Jogler M."/>
            <person name="Boedeker C."/>
            <person name="Pinto D."/>
            <person name="Vollmers J."/>
            <person name="Rivas-Marin E."/>
            <person name="Kohn T."/>
            <person name="Peeters S.H."/>
            <person name="Heuer A."/>
            <person name="Rast P."/>
            <person name="Oberbeckmann S."/>
            <person name="Bunk B."/>
            <person name="Jeske O."/>
            <person name="Meyerdierks A."/>
            <person name="Storesund J.E."/>
            <person name="Kallscheuer N."/>
            <person name="Luecker S."/>
            <person name="Lage O.M."/>
            <person name="Pohl T."/>
            <person name="Merkel B.J."/>
            <person name="Hornburger P."/>
            <person name="Mueller R.-W."/>
            <person name="Bruemmer F."/>
            <person name="Labrenz M."/>
            <person name="Spormann A.M."/>
            <person name="Op den Camp H."/>
            <person name="Overmann J."/>
            <person name="Amann R."/>
            <person name="Jetten M.S.M."/>
            <person name="Mascher T."/>
            <person name="Medema M.H."/>
            <person name="Devos D.P."/>
            <person name="Kaster A.-K."/>
            <person name="Ovreas L."/>
            <person name="Rohde M."/>
            <person name="Galperin M.Y."/>
            <person name="Jogler C."/>
        </authorList>
    </citation>
    <scope>NUCLEOTIDE SEQUENCE [LARGE SCALE GENOMIC DNA]</scope>
    <source>
        <strain evidence="1 2">Mal4</strain>
    </source>
</reference>
<dbReference type="AlphaFoldDB" id="A0A517ZC21"/>
<name>A0A517ZC21_9PLAN</name>
<organism evidence="1 2">
    <name type="scientific">Maioricimonas rarisocia</name>
    <dbReference type="NCBI Taxonomy" id="2528026"/>
    <lineage>
        <taxon>Bacteria</taxon>
        <taxon>Pseudomonadati</taxon>
        <taxon>Planctomycetota</taxon>
        <taxon>Planctomycetia</taxon>
        <taxon>Planctomycetales</taxon>
        <taxon>Planctomycetaceae</taxon>
        <taxon>Maioricimonas</taxon>
    </lineage>
</organism>
<evidence type="ECO:0000313" key="1">
    <source>
        <dbReference type="EMBL" id="QDU40028.1"/>
    </source>
</evidence>
<protein>
    <submittedName>
        <fullName evidence="1">Uncharacterized protein</fullName>
    </submittedName>
</protein>
<dbReference type="KEGG" id="mri:Mal4_43820"/>